<keyword evidence="2" id="KW-1185">Reference proteome</keyword>
<evidence type="ECO:0000313" key="2">
    <source>
        <dbReference type="Proteomes" id="UP000600214"/>
    </source>
</evidence>
<dbReference type="InterPro" id="IPR036291">
    <property type="entry name" value="NAD(P)-bd_dom_sf"/>
</dbReference>
<comment type="caution">
    <text evidence="1">The sequence shown here is derived from an EMBL/GenBank/DDBJ whole genome shotgun (WGS) entry which is preliminary data.</text>
</comment>
<dbReference type="Proteomes" id="UP000600214">
    <property type="component" value="Unassembled WGS sequence"/>
</dbReference>
<dbReference type="RefSeq" id="WP_229223093.1">
    <property type="nucleotide sequence ID" value="NZ_BMIA01000004.1"/>
</dbReference>
<name>A0ABQ1Z328_9BACT</name>
<dbReference type="EMBL" id="BMIA01000004">
    <property type="protein sequence ID" value="GGH48439.1"/>
    <property type="molecule type" value="Genomic_DNA"/>
</dbReference>
<reference evidence="2" key="1">
    <citation type="journal article" date="2019" name="Int. J. Syst. Evol. Microbiol.">
        <title>The Global Catalogue of Microorganisms (GCM) 10K type strain sequencing project: providing services to taxonomists for standard genome sequencing and annotation.</title>
        <authorList>
            <consortium name="The Broad Institute Genomics Platform"/>
            <consortium name="The Broad Institute Genome Sequencing Center for Infectious Disease"/>
            <person name="Wu L."/>
            <person name="Ma J."/>
        </authorList>
    </citation>
    <scope>NUCLEOTIDE SEQUENCE [LARGE SCALE GENOMIC DNA]</scope>
    <source>
        <strain evidence="2">CGMCC 1.15288</strain>
    </source>
</reference>
<dbReference type="SUPFAM" id="SSF51735">
    <property type="entry name" value="NAD(P)-binding Rossmann-fold domains"/>
    <property type="match status" value="1"/>
</dbReference>
<accession>A0ABQ1Z328</accession>
<sequence>MKITITGSLGHIGRPLTLDLVKAGHKVTVITSNENKKNEIEALGALVAVGRVF</sequence>
<protein>
    <submittedName>
        <fullName evidence="1">Uncharacterized protein</fullName>
    </submittedName>
</protein>
<dbReference type="Gene3D" id="3.40.50.720">
    <property type="entry name" value="NAD(P)-binding Rossmann-like Domain"/>
    <property type="match status" value="1"/>
</dbReference>
<organism evidence="1 2">
    <name type="scientific">Dyadobacter endophyticus</name>
    <dbReference type="NCBI Taxonomy" id="1749036"/>
    <lineage>
        <taxon>Bacteria</taxon>
        <taxon>Pseudomonadati</taxon>
        <taxon>Bacteroidota</taxon>
        <taxon>Cytophagia</taxon>
        <taxon>Cytophagales</taxon>
        <taxon>Spirosomataceae</taxon>
        <taxon>Dyadobacter</taxon>
    </lineage>
</organism>
<evidence type="ECO:0000313" key="1">
    <source>
        <dbReference type="EMBL" id="GGH48439.1"/>
    </source>
</evidence>
<proteinExistence type="predicted"/>
<gene>
    <name evidence="1" type="ORF">GCM10007423_49640</name>
</gene>